<keyword evidence="1" id="KW-0472">Membrane</keyword>
<evidence type="ECO:0000313" key="3">
    <source>
        <dbReference type="Proteomes" id="UP000051952"/>
    </source>
</evidence>
<keyword evidence="3" id="KW-1185">Reference proteome</keyword>
<proteinExistence type="predicted"/>
<dbReference type="Proteomes" id="UP000051952">
    <property type="component" value="Unassembled WGS sequence"/>
</dbReference>
<sequence>MERGHPSSSTGNQGGRGADVQKSKFIGWRFKSDRNKFFIALAGSLACYIGVLYSEVQEKQRRHSSIQKDIEREAWRAQQLGVDKKCDDGFADAYIHKLKESGEYERNIRLYGNGLILPKDTKKKE</sequence>
<name>A0A0S4IM31_BODSA</name>
<evidence type="ECO:0000256" key="1">
    <source>
        <dbReference type="SAM" id="Phobius"/>
    </source>
</evidence>
<accession>A0A0S4IM31</accession>
<keyword evidence="1" id="KW-0812">Transmembrane</keyword>
<keyword evidence="1" id="KW-1133">Transmembrane helix</keyword>
<dbReference type="EMBL" id="CYKH01000130">
    <property type="protein sequence ID" value="CUE72532.1"/>
    <property type="molecule type" value="Genomic_DNA"/>
</dbReference>
<protein>
    <submittedName>
        <fullName evidence="2">Membrane-associated protein, putative</fullName>
    </submittedName>
</protein>
<organism evidence="2 3">
    <name type="scientific">Bodo saltans</name>
    <name type="common">Flagellated protozoan</name>
    <dbReference type="NCBI Taxonomy" id="75058"/>
    <lineage>
        <taxon>Eukaryota</taxon>
        <taxon>Discoba</taxon>
        <taxon>Euglenozoa</taxon>
        <taxon>Kinetoplastea</taxon>
        <taxon>Metakinetoplastina</taxon>
        <taxon>Eubodonida</taxon>
        <taxon>Bodonidae</taxon>
        <taxon>Bodo</taxon>
    </lineage>
</organism>
<dbReference type="AlphaFoldDB" id="A0A0S4IM31"/>
<evidence type="ECO:0000313" key="2">
    <source>
        <dbReference type="EMBL" id="CUE72532.1"/>
    </source>
</evidence>
<gene>
    <name evidence="2" type="ORF">BSAL_54240</name>
</gene>
<feature type="transmembrane region" description="Helical" evidence="1">
    <location>
        <begin position="37"/>
        <end position="56"/>
    </location>
</feature>
<dbReference type="OrthoDB" id="270322at2759"/>
<dbReference type="VEuPathDB" id="TriTrypDB:BSAL_54240"/>
<reference evidence="3" key="1">
    <citation type="submission" date="2015-09" db="EMBL/GenBank/DDBJ databases">
        <authorList>
            <consortium name="Pathogen Informatics"/>
        </authorList>
    </citation>
    <scope>NUCLEOTIDE SEQUENCE [LARGE SCALE GENOMIC DNA]</scope>
    <source>
        <strain evidence="3">Lake Konstanz</strain>
    </source>
</reference>